<sequence>MATVHRQTESLTLHIKQLVASKFILLNTENTDQSNQSHRALLLRSQEGRRIRVKQVAGRLFSKVAYKPIDQLTQKETNNGMIQLGRSYPAFVISKILKYKHEYRSTKLDIVKQTASGQETNMIVSESSQNTGRNRESGH</sequence>
<proteinExistence type="predicted"/>
<protein>
    <submittedName>
        <fullName evidence="2">Uncharacterized protein</fullName>
    </submittedName>
</protein>
<evidence type="ECO:0000313" key="3">
    <source>
        <dbReference type="Proteomes" id="UP001151699"/>
    </source>
</evidence>
<dbReference type="EMBL" id="WJQU01000002">
    <property type="protein sequence ID" value="KAJ6641871.1"/>
    <property type="molecule type" value="Genomic_DNA"/>
</dbReference>
<comment type="caution">
    <text evidence="2">The sequence shown here is derived from an EMBL/GenBank/DDBJ whole genome shotgun (WGS) entry which is preliminary data.</text>
</comment>
<feature type="region of interest" description="Disordered" evidence="1">
    <location>
        <begin position="119"/>
        <end position="139"/>
    </location>
</feature>
<dbReference type="Proteomes" id="UP001151699">
    <property type="component" value="Chromosome B"/>
</dbReference>
<gene>
    <name evidence="2" type="ORF">Bhyg_06816</name>
</gene>
<keyword evidence="3" id="KW-1185">Reference proteome</keyword>
<organism evidence="2 3">
    <name type="scientific">Pseudolycoriella hygida</name>
    <dbReference type="NCBI Taxonomy" id="35572"/>
    <lineage>
        <taxon>Eukaryota</taxon>
        <taxon>Metazoa</taxon>
        <taxon>Ecdysozoa</taxon>
        <taxon>Arthropoda</taxon>
        <taxon>Hexapoda</taxon>
        <taxon>Insecta</taxon>
        <taxon>Pterygota</taxon>
        <taxon>Neoptera</taxon>
        <taxon>Endopterygota</taxon>
        <taxon>Diptera</taxon>
        <taxon>Nematocera</taxon>
        <taxon>Sciaroidea</taxon>
        <taxon>Sciaridae</taxon>
        <taxon>Pseudolycoriella</taxon>
    </lineage>
</organism>
<reference evidence="2" key="1">
    <citation type="submission" date="2022-07" db="EMBL/GenBank/DDBJ databases">
        <authorList>
            <person name="Trinca V."/>
            <person name="Uliana J.V.C."/>
            <person name="Torres T.T."/>
            <person name="Ward R.J."/>
            <person name="Monesi N."/>
        </authorList>
    </citation>
    <scope>NUCLEOTIDE SEQUENCE</scope>
    <source>
        <strain evidence="2">HSMRA1968</strain>
        <tissue evidence="2">Whole embryos</tissue>
    </source>
</reference>
<feature type="compositionally biased region" description="Polar residues" evidence="1">
    <location>
        <begin position="119"/>
        <end position="132"/>
    </location>
</feature>
<accession>A0A9Q0N2Z6</accession>
<evidence type="ECO:0000256" key="1">
    <source>
        <dbReference type="SAM" id="MobiDB-lite"/>
    </source>
</evidence>
<dbReference type="AlphaFoldDB" id="A0A9Q0N2Z6"/>
<evidence type="ECO:0000313" key="2">
    <source>
        <dbReference type="EMBL" id="KAJ6641871.1"/>
    </source>
</evidence>
<name>A0A9Q0N2Z6_9DIPT</name>